<dbReference type="Pfam" id="PF13590">
    <property type="entry name" value="DUF4136"/>
    <property type="match status" value="1"/>
</dbReference>
<evidence type="ECO:0000313" key="3">
    <source>
        <dbReference type="EMBL" id="MBL3658155.1"/>
    </source>
</evidence>
<dbReference type="EMBL" id="JAESIY010000011">
    <property type="protein sequence ID" value="MBL3658155.1"/>
    <property type="molecule type" value="Genomic_DNA"/>
</dbReference>
<feature type="signal peptide" evidence="1">
    <location>
        <begin position="1"/>
        <end position="21"/>
    </location>
</feature>
<comment type="caution">
    <text evidence="3">The sequence shown here is derived from an EMBL/GenBank/DDBJ whole genome shotgun (WGS) entry which is preliminary data.</text>
</comment>
<name>A0A937FC37_9BACT</name>
<accession>A0A937FC37</accession>
<gene>
    <name evidence="3" type="ORF">JL102_18530</name>
</gene>
<keyword evidence="4" id="KW-1185">Reference proteome</keyword>
<evidence type="ECO:0000313" key="4">
    <source>
        <dbReference type="Proteomes" id="UP000659388"/>
    </source>
</evidence>
<protein>
    <submittedName>
        <fullName evidence="3">DUF4136 domain-containing protein</fullName>
    </submittedName>
</protein>
<reference evidence="3" key="1">
    <citation type="submission" date="2021-01" db="EMBL/GenBank/DDBJ databases">
        <title>Fulvivirga kasyanovii gen. nov., sp nov., a novel member of the phylum Bacteroidetes isolated from seawater in a mussel farm.</title>
        <authorList>
            <person name="Zhao L.-H."/>
            <person name="Wang Z.-J."/>
        </authorList>
    </citation>
    <scope>NUCLEOTIDE SEQUENCE</scope>
    <source>
        <strain evidence="3">2943</strain>
    </source>
</reference>
<keyword evidence="1" id="KW-0732">Signal</keyword>
<proteinExistence type="predicted"/>
<feature type="domain" description="DUF4136" evidence="2">
    <location>
        <begin position="26"/>
        <end position="180"/>
    </location>
</feature>
<dbReference type="Gene3D" id="3.30.160.670">
    <property type="match status" value="1"/>
</dbReference>
<dbReference type="AlphaFoldDB" id="A0A937FC37"/>
<dbReference type="RefSeq" id="WP_202245949.1">
    <property type="nucleotide sequence ID" value="NZ_JAESIY010000011.1"/>
</dbReference>
<dbReference type="PROSITE" id="PS51257">
    <property type="entry name" value="PROKAR_LIPOPROTEIN"/>
    <property type="match status" value="1"/>
</dbReference>
<organism evidence="3 4">
    <name type="scientific">Fulvivirga sediminis</name>
    <dbReference type="NCBI Taxonomy" id="2803949"/>
    <lineage>
        <taxon>Bacteria</taxon>
        <taxon>Pseudomonadati</taxon>
        <taxon>Bacteroidota</taxon>
        <taxon>Cytophagia</taxon>
        <taxon>Cytophagales</taxon>
        <taxon>Fulvivirgaceae</taxon>
        <taxon>Fulvivirga</taxon>
    </lineage>
</organism>
<sequence>MKKWNILGIGLISLWLTGCTAVSTTVNTDYDRDADFSSYHTFYWSDNFQNENGDKNSEPLFYNTLIKKRLKKSIEEEMMGRGYTLSRENPDLLINPQVIVEQKITSKNYNPYPYYGYYSWGNNVETSNTKQGSIVIDIIDRSKRQLVWQGYASGTLNPQTENKQTEIREGVSMIFSKYPYRAGQGQITSRAN</sequence>
<dbReference type="Proteomes" id="UP000659388">
    <property type="component" value="Unassembled WGS sequence"/>
</dbReference>
<evidence type="ECO:0000256" key="1">
    <source>
        <dbReference type="SAM" id="SignalP"/>
    </source>
</evidence>
<dbReference type="InterPro" id="IPR025411">
    <property type="entry name" value="DUF4136"/>
</dbReference>
<feature type="chain" id="PRO_5037082171" evidence="1">
    <location>
        <begin position="22"/>
        <end position="192"/>
    </location>
</feature>
<evidence type="ECO:0000259" key="2">
    <source>
        <dbReference type="Pfam" id="PF13590"/>
    </source>
</evidence>